<dbReference type="AlphaFoldDB" id="X1HSH6"/>
<dbReference type="EMBL" id="BARU01027336">
    <property type="protein sequence ID" value="GAH73101.1"/>
    <property type="molecule type" value="Genomic_DNA"/>
</dbReference>
<dbReference type="SUPFAM" id="SSF117074">
    <property type="entry name" value="Hypothetical protein PA1324"/>
    <property type="match status" value="1"/>
</dbReference>
<feature type="non-terminal residue" evidence="1">
    <location>
        <position position="1"/>
    </location>
</feature>
<name>X1HSH6_9ZZZZ</name>
<organism evidence="1">
    <name type="scientific">marine sediment metagenome</name>
    <dbReference type="NCBI Taxonomy" id="412755"/>
    <lineage>
        <taxon>unclassified sequences</taxon>
        <taxon>metagenomes</taxon>
        <taxon>ecological metagenomes</taxon>
    </lineage>
</organism>
<evidence type="ECO:0000313" key="1">
    <source>
        <dbReference type="EMBL" id="GAH73101.1"/>
    </source>
</evidence>
<sequence>HYKEKCSEDGRYQFVNVPAGEYRLFSNPPGKGQPVLTVEKVRIKTAKTLVRDLSLERKFSFSGKVVYDDGTSAVGLDVMATWKGMDGKAEFDDFAVTDEKGQYTLAAPFNAASYVGIGMAGPHPRPYRNVKAGRSDVNFVLKKK</sequence>
<protein>
    <recommendedName>
        <fullName evidence="2">Rhamnogalacturonan lyase domain-containing protein</fullName>
    </recommendedName>
</protein>
<reference evidence="1" key="1">
    <citation type="journal article" date="2014" name="Front. Microbiol.">
        <title>High frequency of phylogenetically diverse reductive dehalogenase-homologous genes in deep subseafloor sedimentary metagenomes.</title>
        <authorList>
            <person name="Kawai M."/>
            <person name="Futagami T."/>
            <person name="Toyoda A."/>
            <person name="Takaki Y."/>
            <person name="Nishi S."/>
            <person name="Hori S."/>
            <person name="Arai W."/>
            <person name="Tsubouchi T."/>
            <person name="Morono Y."/>
            <person name="Uchiyama I."/>
            <person name="Ito T."/>
            <person name="Fujiyama A."/>
            <person name="Inagaki F."/>
            <person name="Takami H."/>
        </authorList>
    </citation>
    <scope>NUCLEOTIDE SEQUENCE</scope>
    <source>
        <strain evidence="1">Expedition CK06-06</strain>
    </source>
</reference>
<accession>X1HSH6</accession>
<proteinExistence type="predicted"/>
<evidence type="ECO:0008006" key="2">
    <source>
        <dbReference type="Google" id="ProtNLM"/>
    </source>
</evidence>
<comment type="caution">
    <text evidence="1">The sequence shown here is derived from an EMBL/GenBank/DDBJ whole genome shotgun (WGS) entry which is preliminary data.</text>
</comment>
<gene>
    <name evidence="1" type="ORF">S03H2_43769</name>
</gene>